<dbReference type="InterPro" id="IPR015424">
    <property type="entry name" value="PyrdxlP-dep_Trfase"/>
</dbReference>
<dbReference type="PANTHER" id="PTHR11680">
    <property type="entry name" value="SERINE HYDROXYMETHYLTRANSFERASE"/>
    <property type="match status" value="1"/>
</dbReference>
<dbReference type="Pfam" id="PF00464">
    <property type="entry name" value="SHMT"/>
    <property type="match status" value="1"/>
</dbReference>
<dbReference type="AlphaFoldDB" id="A0A7R9KAR7"/>
<dbReference type="InterPro" id="IPR039429">
    <property type="entry name" value="SHMT-like_dom"/>
</dbReference>
<gene>
    <name evidence="4" type="ORF">OSB1V03_LOCUS99</name>
</gene>
<proteinExistence type="predicted"/>
<keyword evidence="5" id="KW-1185">Reference proteome</keyword>
<dbReference type="SUPFAM" id="SSF53383">
    <property type="entry name" value="PLP-dependent transferases"/>
    <property type="match status" value="1"/>
</dbReference>
<evidence type="ECO:0000313" key="5">
    <source>
        <dbReference type="Proteomes" id="UP000759131"/>
    </source>
</evidence>
<keyword evidence="2" id="KW-0663">Pyridoxal phosphate</keyword>
<organism evidence="4">
    <name type="scientific">Medioppia subpectinata</name>
    <dbReference type="NCBI Taxonomy" id="1979941"/>
    <lineage>
        <taxon>Eukaryota</taxon>
        <taxon>Metazoa</taxon>
        <taxon>Ecdysozoa</taxon>
        <taxon>Arthropoda</taxon>
        <taxon>Chelicerata</taxon>
        <taxon>Arachnida</taxon>
        <taxon>Acari</taxon>
        <taxon>Acariformes</taxon>
        <taxon>Sarcoptiformes</taxon>
        <taxon>Oribatida</taxon>
        <taxon>Brachypylina</taxon>
        <taxon>Oppioidea</taxon>
        <taxon>Oppiidae</taxon>
        <taxon>Medioppia</taxon>
    </lineage>
</organism>
<dbReference type="Proteomes" id="UP000759131">
    <property type="component" value="Unassembled WGS sequence"/>
</dbReference>
<protein>
    <recommendedName>
        <fullName evidence="3">Serine hydroxymethyltransferase-like domain-containing protein</fullName>
    </recommendedName>
</protein>
<sequence length="309" mass="34535">MSYKCKNGKIDYDQLEIDAAEFKPSLLVCGASAYPHDFDYKRLRKIAGDAYLMMDMAHISGFIATGIMENAFEHCDIVTTTTHKLLRGPRSAMIFYKKLKNQIVDGKEITIDLKAKIDFAVFPGLQGGPHNQKIGALAVALKQANTQEYKDYCKQVHSNALTLCEEFKKMGYELYSNGTSSHLLLLCLKDVSGIEVERVCELANISINKNCIPTDKSPWNPSAIRIGTPPLTTRGFKESDFVKVAALIDEAIKIATDLSPKTHDNSNKLDLAKLVEAALKDGRILDLKVRVEKFSSHFPIPVFDYRLKK</sequence>
<dbReference type="GO" id="GO:0004372">
    <property type="term" value="F:glycine hydroxymethyltransferase activity"/>
    <property type="evidence" value="ECO:0007669"/>
    <property type="project" value="TreeGrafter"/>
</dbReference>
<dbReference type="InterPro" id="IPR049943">
    <property type="entry name" value="Ser_HO-MeTrfase-like"/>
</dbReference>
<dbReference type="Gene3D" id="3.90.1150.10">
    <property type="entry name" value="Aspartate Aminotransferase, domain 1"/>
    <property type="match status" value="1"/>
</dbReference>
<dbReference type="Gene3D" id="3.40.640.10">
    <property type="entry name" value="Type I PLP-dependent aspartate aminotransferase-like (Major domain)"/>
    <property type="match status" value="1"/>
</dbReference>
<dbReference type="EMBL" id="CAJPIZ010000015">
    <property type="protein sequence ID" value="CAG2100028.1"/>
    <property type="molecule type" value="Genomic_DNA"/>
</dbReference>
<evidence type="ECO:0000259" key="3">
    <source>
        <dbReference type="Pfam" id="PF00464"/>
    </source>
</evidence>
<dbReference type="UniPathway" id="UPA00193"/>
<reference evidence="4" key="1">
    <citation type="submission" date="2020-11" db="EMBL/GenBank/DDBJ databases">
        <authorList>
            <person name="Tran Van P."/>
        </authorList>
    </citation>
    <scope>NUCLEOTIDE SEQUENCE</scope>
</reference>
<comment type="cofactor">
    <cofactor evidence="1">
        <name>pyridoxal 5'-phosphate</name>
        <dbReference type="ChEBI" id="CHEBI:597326"/>
    </cofactor>
</comment>
<name>A0A7R9KAR7_9ACAR</name>
<dbReference type="EMBL" id="OC854590">
    <property type="protein sequence ID" value="CAD7619598.1"/>
    <property type="molecule type" value="Genomic_DNA"/>
</dbReference>
<dbReference type="GO" id="GO:0005739">
    <property type="term" value="C:mitochondrion"/>
    <property type="evidence" value="ECO:0007669"/>
    <property type="project" value="TreeGrafter"/>
</dbReference>
<dbReference type="InterPro" id="IPR015422">
    <property type="entry name" value="PyrdxlP-dep_Trfase_small"/>
</dbReference>
<dbReference type="GO" id="GO:0019264">
    <property type="term" value="P:glycine biosynthetic process from serine"/>
    <property type="evidence" value="ECO:0007669"/>
    <property type="project" value="TreeGrafter"/>
</dbReference>
<dbReference type="OrthoDB" id="10265628at2759"/>
<dbReference type="PANTHER" id="PTHR11680:SF35">
    <property type="entry name" value="SERINE HYDROXYMETHYLTRANSFERASE 1"/>
    <property type="match status" value="1"/>
</dbReference>
<evidence type="ECO:0000256" key="1">
    <source>
        <dbReference type="ARBA" id="ARBA00001933"/>
    </source>
</evidence>
<accession>A0A7R9KAR7</accession>
<dbReference type="GO" id="GO:0030170">
    <property type="term" value="F:pyridoxal phosphate binding"/>
    <property type="evidence" value="ECO:0007669"/>
    <property type="project" value="TreeGrafter"/>
</dbReference>
<evidence type="ECO:0000313" key="4">
    <source>
        <dbReference type="EMBL" id="CAD7619598.1"/>
    </source>
</evidence>
<dbReference type="InterPro" id="IPR015421">
    <property type="entry name" value="PyrdxlP-dep_Trfase_major"/>
</dbReference>
<feature type="domain" description="Serine hydroxymethyltransferase-like" evidence="3">
    <location>
        <begin position="3"/>
        <end position="248"/>
    </location>
</feature>
<evidence type="ECO:0000256" key="2">
    <source>
        <dbReference type="ARBA" id="ARBA00022898"/>
    </source>
</evidence>
<dbReference type="GO" id="GO:0035999">
    <property type="term" value="P:tetrahydrofolate interconversion"/>
    <property type="evidence" value="ECO:0007669"/>
    <property type="project" value="UniProtKB-UniPathway"/>
</dbReference>